<organism evidence="2 3">
    <name type="scientific">Teratosphaeria destructans</name>
    <dbReference type="NCBI Taxonomy" id="418781"/>
    <lineage>
        <taxon>Eukaryota</taxon>
        <taxon>Fungi</taxon>
        <taxon>Dikarya</taxon>
        <taxon>Ascomycota</taxon>
        <taxon>Pezizomycotina</taxon>
        <taxon>Dothideomycetes</taxon>
        <taxon>Dothideomycetidae</taxon>
        <taxon>Mycosphaerellales</taxon>
        <taxon>Teratosphaeriaceae</taxon>
        <taxon>Teratosphaeria</taxon>
    </lineage>
</organism>
<keyword evidence="1" id="KW-0472">Membrane</keyword>
<evidence type="ECO:0000256" key="1">
    <source>
        <dbReference type="SAM" id="Phobius"/>
    </source>
</evidence>
<name>A0A9W7W2G9_9PEZI</name>
<sequence>MRSKCKREKEINPYNKLLHPAIEQLIRHPLAALGQAPGPDGRQATLDHVLDVQRGPDLMQDGAHVAHARIGQQDEFQLRGRLEVVQFVLGGAVGEEGVGGAPSWRQRRRREKMVPKMSLVASASLVVERGGRAPALGGWVVGGFRAGLGLVVVVVAVVAVGQRLV</sequence>
<dbReference type="AlphaFoldDB" id="A0A9W7W2G9"/>
<evidence type="ECO:0000313" key="3">
    <source>
        <dbReference type="Proteomes" id="UP001138500"/>
    </source>
</evidence>
<dbReference type="Proteomes" id="UP001138500">
    <property type="component" value="Unassembled WGS sequence"/>
</dbReference>
<dbReference type="EMBL" id="RIBY02001890">
    <property type="protein sequence ID" value="KAH9827364.1"/>
    <property type="molecule type" value="Genomic_DNA"/>
</dbReference>
<gene>
    <name evidence="2" type="ORF">Tdes44962_MAKER02990</name>
</gene>
<proteinExistence type="predicted"/>
<reference evidence="2 3" key="1">
    <citation type="journal article" date="2018" name="IMA Fungus">
        <title>IMA Genome-F 10: Nine draft genome sequences of Claviceps purpurea s.lat., including C. arundinis, C. humidiphila, and C. cf. spartinae, pseudomolecules for the pitch canker pathogen Fusarium circinatum, draft genome of Davidsoniella eucalypti, Grosmannia galeiformis, Quambalaria eucalypti, and Teratosphaeria destructans.</title>
        <authorList>
            <person name="Wingfield B.D."/>
            <person name="Liu M."/>
            <person name="Nguyen H.D."/>
            <person name="Lane F.A."/>
            <person name="Morgan S.W."/>
            <person name="De Vos L."/>
            <person name="Wilken P.M."/>
            <person name="Duong T.A."/>
            <person name="Aylward J."/>
            <person name="Coetzee M.P."/>
            <person name="Dadej K."/>
            <person name="De Beer Z.W."/>
            <person name="Findlay W."/>
            <person name="Havenga M."/>
            <person name="Kolarik M."/>
            <person name="Menzies J.G."/>
            <person name="Naidoo K."/>
            <person name="Pochopski O."/>
            <person name="Shoukouhi P."/>
            <person name="Santana Q.C."/>
            <person name="Seifert K.A."/>
            <person name="Soal N."/>
            <person name="Steenkamp E.T."/>
            <person name="Tatham C.T."/>
            <person name="van der Nest M.A."/>
            <person name="Wingfield M.J."/>
        </authorList>
    </citation>
    <scope>NUCLEOTIDE SEQUENCE [LARGE SCALE GENOMIC DNA]</scope>
    <source>
        <strain evidence="2">CMW44962</strain>
    </source>
</reference>
<comment type="caution">
    <text evidence="2">The sequence shown here is derived from an EMBL/GenBank/DDBJ whole genome shotgun (WGS) entry which is preliminary data.</text>
</comment>
<accession>A0A9W7W2G9</accession>
<keyword evidence="3" id="KW-1185">Reference proteome</keyword>
<reference evidence="2 3" key="2">
    <citation type="journal article" date="2021" name="Curr. Genet.">
        <title>Genetic response to nitrogen starvation in the aggressive Eucalyptus foliar pathogen Teratosphaeria destructans.</title>
        <authorList>
            <person name="Havenga M."/>
            <person name="Wingfield B.D."/>
            <person name="Wingfield M.J."/>
            <person name="Dreyer L.L."/>
            <person name="Roets F."/>
            <person name="Aylward J."/>
        </authorList>
    </citation>
    <scope>NUCLEOTIDE SEQUENCE [LARGE SCALE GENOMIC DNA]</scope>
    <source>
        <strain evidence="2">CMW44962</strain>
    </source>
</reference>
<evidence type="ECO:0000313" key="2">
    <source>
        <dbReference type="EMBL" id="KAH9827364.1"/>
    </source>
</evidence>
<keyword evidence="1" id="KW-0812">Transmembrane</keyword>
<protein>
    <submittedName>
        <fullName evidence="2">Uncharacterized protein</fullName>
    </submittedName>
</protein>
<keyword evidence="1" id="KW-1133">Transmembrane helix</keyword>
<feature type="transmembrane region" description="Helical" evidence="1">
    <location>
        <begin position="136"/>
        <end position="160"/>
    </location>
</feature>